<proteinExistence type="predicted"/>
<dbReference type="InterPro" id="IPR045886">
    <property type="entry name" value="ThiF/MoeB/HesA"/>
</dbReference>
<evidence type="ECO:0000259" key="1">
    <source>
        <dbReference type="Pfam" id="PF00899"/>
    </source>
</evidence>
<dbReference type="HOGENOM" id="CLU_1975732_0_0_1"/>
<protein>
    <submittedName>
        <fullName evidence="2">Amyloid beta protein binding protein</fullName>
    </submittedName>
</protein>
<evidence type="ECO:0000313" key="3">
    <source>
        <dbReference type="Proteomes" id="UP000007174"/>
    </source>
</evidence>
<dbReference type="AlphaFoldDB" id="H1VBT9"/>
<dbReference type="Gene3D" id="3.40.50.720">
    <property type="entry name" value="NAD(P)-binding Rossmann-like Domain"/>
    <property type="match status" value="1"/>
</dbReference>
<dbReference type="eggNOG" id="KOG2016">
    <property type="taxonomic scope" value="Eukaryota"/>
</dbReference>
<name>H1VBT9_COLHI</name>
<dbReference type="PANTHER" id="PTHR10953:SF29">
    <property type="entry name" value="NEDD8-ACTIVATING ENZYME E1 REGULATORY SUBUNIT"/>
    <property type="match status" value="1"/>
</dbReference>
<dbReference type="EMBL" id="CACQ02002583">
    <property type="protein sequence ID" value="CCF37692.1"/>
    <property type="molecule type" value="Genomic_DNA"/>
</dbReference>
<feature type="domain" description="THIF-type NAD/FAD binding fold" evidence="1">
    <location>
        <begin position="23"/>
        <end position="117"/>
    </location>
</feature>
<evidence type="ECO:0000313" key="2">
    <source>
        <dbReference type="EMBL" id="CCF37692.1"/>
    </source>
</evidence>
<reference evidence="3" key="1">
    <citation type="journal article" date="2012" name="Nat. Genet.">
        <title>Lifestyle transitions in plant pathogenic Colletotrichum fungi deciphered by genome and transcriptome analyses.</title>
        <authorList>
            <person name="O'Connell R.J."/>
            <person name="Thon M.R."/>
            <person name="Hacquard S."/>
            <person name="Amyotte S.G."/>
            <person name="Kleemann J."/>
            <person name="Torres M.F."/>
            <person name="Damm U."/>
            <person name="Buiate E.A."/>
            <person name="Epstein L."/>
            <person name="Alkan N."/>
            <person name="Altmueller J."/>
            <person name="Alvarado-Balderrama L."/>
            <person name="Bauser C.A."/>
            <person name="Becker C."/>
            <person name="Birren B.W."/>
            <person name="Chen Z."/>
            <person name="Choi J."/>
            <person name="Crouch J.A."/>
            <person name="Duvick J.P."/>
            <person name="Farman M.A."/>
            <person name="Gan P."/>
            <person name="Heiman D."/>
            <person name="Henrissat B."/>
            <person name="Howard R.J."/>
            <person name="Kabbage M."/>
            <person name="Koch C."/>
            <person name="Kracher B."/>
            <person name="Kubo Y."/>
            <person name="Law A.D."/>
            <person name="Lebrun M.-H."/>
            <person name="Lee Y.-H."/>
            <person name="Miyara I."/>
            <person name="Moore N."/>
            <person name="Neumann U."/>
            <person name="Nordstroem K."/>
            <person name="Panaccione D.G."/>
            <person name="Panstruga R."/>
            <person name="Place M."/>
            <person name="Proctor R.H."/>
            <person name="Prusky D."/>
            <person name="Rech G."/>
            <person name="Reinhardt R."/>
            <person name="Rollins J.A."/>
            <person name="Rounsley S."/>
            <person name="Schardl C.L."/>
            <person name="Schwartz D.C."/>
            <person name="Shenoy N."/>
            <person name="Shirasu K."/>
            <person name="Sikhakolli U.R."/>
            <person name="Stueber K."/>
            <person name="Sukno S.A."/>
            <person name="Sweigard J.A."/>
            <person name="Takano Y."/>
            <person name="Takahara H."/>
            <person name="Trail F."/>
            <person name="van der Does H.C."/>
            <person name="Voll L.M."/>
            <person name="Will I."/>
            <person name="Young S."/>
            <person name="Zeng Q."/>
            <person name="Zhang J."/>
            <person name="Zhou S."/>
            <person name="Dickman M.B."/>
            <person name="Schulze-Lefert P."/>
            <person name="Ver Loren van Themaat E."/>
            <person name="Ma L.-J."/>
            <person name="Vaillancourt L.J."/>
        </authorList>
    </citation>
    <scope>NUCLEOTIDE SEQUENCE [LARGE SCALE GENOMIC DNA]</scope>
    <source>
        <strain evidence="3">IMI 349063</strain>
    </source>
</reference>
<dbReference type="InterPro" id="IPR000594">
    <property type="entry name" value="ThiF_NAD_FAD-bd"/>
</dbReference>
<dbReference type="GO" id="GO:0045116">
    <property type="term" value="P:protein neddylation"/>
    <property type="evidence" value="ECO:0007669"/>
    <property type="project" value="TreeGrafter"/>
</dbReference>
<sequence length="127" mass="13690">MTDIIISQAPPALSIPSEKEKKYDRQLRLWAASGQAALESASILLVNSGSGTVGVETLKNLVLPGIGKFTIADNSTVSEADLGVNFFLDESHFGKSRAQSCTELLLELNPEVQGDWYPRNQVRANGS</sequence>
<dbReference type="Pfam" id="PF00899">
    <property type="entry name" value="ThiF"/>
    <property type="match status" value="1"/>
</dbReference>
<dbReference type="GO" id="GO:0019781">
    <property type="term" value="F:NEDD8 activating enzyme activity"/>
    <property type="evidence" value="ECO:0007669"/>
    <property type="project" value="TreeGrafter"/>
</dbReference>
<feature type="non-terminal residue" evidence="2">
    <location>
        <position position="127"/>
    </location>
</feature>
<dbReference type="Proteomes" id="UP000007174">
    <property type="component" value="Unassembled WGS sequence"/>
</dbReference>
<dbReference type="PANTHER" id="PTHR10953">
    <property type="entry name" value="UBIQUITIN-ACTIVATING ENZYME E1"/>
    <property type="match status" value="1"/>
</dbReference>
<dbReference type="VEuPathDB" id="FungiDB:CH63R_07707"/>
<dbReference type="SUPFAM" id="SSF69572">
    <property type="entry name" value="Activating enzymes of the ubiquitin-like proteins"/>
    <property type="match status" value="1"/>
</dbReference>
<organism evidence="2 3">
    <name type="scientific">Colletotrichum higginsianum (strain IMI 349063)</name>
    <name type="common">Crucifer anthracnose fungus</name>
    <dbReference type="NCBI Taxonomy" id="759273"/>
    <lineage>
        <taxon>Eukaryota</taxon>
        <taxon>Fungi</taxon>
        <taxon>Dikarya</taxon>
        <taxon>Ascomycota</taxon>
        <taxon>Pezizomycotina</taxon>
        <taxon>Sordariomycetes</taxon>
        <taxon>Hypocreomycetidae</taxon>
        <taxon>Glomerellales</taxon>
        <taxon>Glomerellaceae</taxon>
        <taxon>Colletotrichum</taxon>
        <taxon>Colletotrichum destructivum species complex</taxon>
    </lineage>
</organism>
<dbReference type="InterPro" id="IPR035985">
    <property type="entry name" value="Ubiquitin-activating_enz"/>
</dbReference>
<gene>
    <name evidence="2" type="ORF">CH063_08964</name>
</gene>
<dbReference type="GO" id="GO:0005737">
    <property type="term" value="C:cytoplasm"/>
    <property type="evidence" value="ECO:0007669"/>
    <property type="project" value="TreeGrafter"/>
</dbReference>
<dbReference type="STRING" id="759273.H1VBT9"/>
<accession>H1VBT9</accession>